<keyword evidence="2" id="KW-1185">Reference proteome</keyword>
<dbReference type="KEGG" id="vg:39105799"/>
<reference evidence="1 2" key="1">
    <citation type="journal article" date="2017" name="PLoS ONE">
        <title>The Complete Genome Sequence of a Second Distinct Betabaculovirus from the True Armyworm, Mythimna unipuncta.</title>
        <authorList>
            <person name="Harrison R.L."/>
            <person name="Rowley D.L."/>
            <person name="Mowery J."/>
            <person name="Bauchan G.R."/>
            <person name="Theilmann D.A."/>
            <person name="Rohrmann G.F."/>
            <person name="Erlandson M.A."/>
        </authorList>
    </citation>
    <scope>NUCLEOTIDE SEQUENCE [LARGE SCALE GENOMIC DNA]</scope>
    <source>
        <strain evidence="1">MyunGV#8</strain>
    </source>
</reference>
<name>A0A1S5YEE1_9BBAC</name>
<dbReference type="Proteomes" id="UP000203651">
    <property type="component" value="Segment"/>
</dbReference>
<proteinExistence type="predicted"/>
<dbReference type="GeneID" id="39105799"/>
<evidence type="ECO:0000313" key="1">
    <source>
        <dbReference type="EMBL" id="AQQ80388.1"/>
    </source>
</evidence>
<evidence type="ECO:0000313" key="2">
    <source>
        <dbReference type="Proteomes" id="UP000203651"/>
    </source>
</evidence>
<sequence>MRYTRAAMDYLRKRINKRRHIISILGVLMGAKEIGYRPSKLCERLRYEYKRNNRGDGENKSLDTIVDLFQYFVSHDNIDWTQHVFTNDFYYNMTIVVCGRPNKNFSKRLRVQFKFYADSTLTYRVCYRCFDNIISPDNNTTFFAAYQYKQTVSSDDLYWFVCNNICDCCFTNKLFTQSEM</sequence>
<organism evidence="1 2">
    <name type="scientific">Betabaculovirus altermyunipunctae</name>
    <dbReference type="NCBI Taxonomy" id="3051996"/>
    <lineage>
        <taxon>Viruses</taxon>
        <taxon>Viruses incertae sedis</taxon>
        <taxon>Naldaviricetes</taxon>
        <taxon>Lefavirales</taxon>
        <taxon>Baculoviridae</taxon>
        <taxon>Betabaculovirus</taxon>
    </lineage>
</organism>
<accession>A0A1S5YEE1</accession>
<protein>
    <submittedName>
        <fullName evidence="1">ORF121</fullName>
    </submittedName>
</protein>
<dbReference type="EMBL" id="KX855660">
    <property type="protein sequence ID" value="AQQ80388.1"/>
    <property type="molecule type" value="Genomic_DNA"/>
</dbReference>
<dbReference type="RefSeq" id="YP_009345839.1">
    <property type="nucleotide sequence ID" value="NC_033780.2"/>
</dbReference>